<dbReference type="EC" id="5.1.3.14" evidence="3"/>
<dbReference type="EMBL" id="AWEY01000033">
    <property type="protein sequence ID" value="ERK38798.1"/>
    <property type="molecule type" value="Genomic_DNA"/>
</dbReference>
<reference evidence="3 4" key="1">
    <citation type="submission" date="2013-08" db="EMBL/GenBank/DDBJ databases">
        <authorList>
            <person name="Durkin A.S."/>
            <person name="Haft D.R."/>
            <person name="McCorrison J."/>
            <person name="Torralba M."/>
            <person name="Gillis M."/>
            <person name="Haft D.H."/>
            <person name="Methe B."/>
            <person name="Sutton G."/>
            <person name="Nelson K.E."/>
        </authorList>
    </citation>
    <scope>NUCLEOTIDE SEQUENCE [LARGE SCALE GENOMIC DNA]</scope>
    <source>
        <strain evidence="3 4">F0067</strain>
    </source>
</reference>
<keyword evidence="1 3" id="KW-0413">Isomerase</keyword>
<feature type="domain" description="UDP-N-acetylglucosamine 2-epimerase" evidence="2">
    <location>
        <begin position="56"/>
        <end position="392"/>
    </location>
</feature>
<dbReference type="InterPro" id="IPR029767">
    <property type="entry name" value="WecB-like"/>
</dbReference>
<dbReference type="GO" id="GO:0008761">
    <property type="term" value="F:UDP-N-acetylglucosamine 2-epimerase activity"/>
    <property type="evidence" value="ECO:0007669"/>
    <property type="project" value="UniProtKB-EC"/>
</dbReference>
<dbReference type="Gene3D" id="3.40.50.2000">
    <property type="entry name" value="Glycogen Phosphorylase B"/>
    <property type="match status" value="2"/>
</dbReference>
<dbReference type="PATRIC" id="fig|1115809.3.peg.1936"/>
<dbReference type="InterPro" id="IPR003331">
    <property type="entry name" value="UDP_GlcNAc_Epimerase_2_dom"/>
</dbReference>
<gene>
    <name evidence="3" type="ORF">HMPREF9135_1586</name>
</gene>
<dbReference type="SUPFAM" id="SSF53756">
    <property type="entry name" value="UDP-Glycosyltransferase/glycogen phosphorylase"/>
    <property type="match status" value="1"/>
</dbReference>
<comment type="caution">
    <text evidence="3">The sequence shown here is derived from an EMBL/GenBank/DDBJ whole genome shotgun (WGS) entry which is preliminary data.</text>
</comment>
<comment type="similarity">
    <text evidence="1">Belongs to the UDP-N-acetylglucosamine 2-epimerase family.</text>
</comment>
<dbReference type="Pfam" id="PF02350">
    <property type="entry name" value="Epimerase_2"/>
    <property type="match status" value="1"/>
</dbReference>
<evidence type="ECO:0000313" key="3">
    <source>
        <dbReference type="EMBL" id="ERK38798.1"/>
    </source>
</evidence>
<organism evidence="3 4">
    <name type="scientific">Segatella baroniae F0067</name>
    <dbReference type="NCBI Taxonomy" id="1115809"/>
    <lineage>
        <taxon>Bacteria</taxon>
        <taxon>Pseudomonadati</taxon>
        <taxon>Bacteroidota</taxon>
        <taxon>Bacteroidia</taxon>
        <taxon>Bacteroidales</taxon>
        <taxon>Prevotellaceae</taxon>
        <taxon>Segatella</taxon>
    </lineage>
</organism>
<evidence type="ECO:0000313" key="4">
    <source>
        <dbReference type="Proteomes" id="UP000016648"/>
    </source>
</evidence>
<evidence type="ECO:0000259" key="2">
    <source>
        <dbReference type="Pfam" id="PF02350"/>
    </source>
</evidence>
<proteinExistence type="inferred from homology"/>
<accession>U2QBV5</accession>
<dbReference type="AlphaFoldDB" id="U2QBV5"/>
<name>U2QBV5_9BACT</name>
<dbReference type="PANTHER" id="PTHR43174:SF1">
    <property type="entry name" value="UDP-N-ACETYLGLUCOSAMINE 2-EPIMERASE"/>
    <property type="match status" value="1"/>
</dbReference>
<keyword evidence="4" id="KW-1185">Reference proteome</keyword>
<protein>
    <submittedName>
        <fullName evidence="3">UDP-N-acetylglucosamine 2-epimerase</fullName>
        <ecNumber evidence="3">5.1.3.14</ecNumber>
    </submittedName>
</protein>
<evidence type="ECO:0000256" key="1">
    <source>
        <dbReference type="RuleBase" id="RU003513"/>
    </source>
</evidence>
<sequence>MRNKPQQQRFSHQNTSHSIRKKMKEICIFCGARPNFMKVAPLIRAIENYNREGHDVPYSLVYAGPEGDLTLEPILFADLQIAKPGTFLGVDCENLNELTGQVMTKFERYLQLHPTQTVVVVDDLASTMAAAIVTKKQGVTLAHIAAGTRSFDINMPKEINRLVIDGLSDILFTAGISNNNIANKAGTELSKVYMVGNILMDNLRFNHQRIAAMPLPEEAAAFIAPPTAGSRPTPYLVFTLNRKALLANTHNLRLMVNAIEDVAGRFGAPVLAPLRKEARQTILPMLSPDSPIHPIQPQPYLTFSKLTAQAAGIITDSGNVAEEASFNGVPCITLNSYTEHVETVTVGTNVLVGEAPETLKLSLQNMLSGQWKDGSIPDRWDGRSGERVLHILLEA</sequence>
<dbReference type="PANTHER" id="PTHR43174">
    <property type="entry name" value="UDP-N-ACETYLGLUCOSAMINE 2-EPIMERASE"/>
    <property type="match status" value="1"/>
</dbReference>
<dbReference type="Proteomes" id="UP000016648">
    <property type="component" value="Unassembled WGS sequence"/>
</dbReference>